<proteinExistence type="predicted"/>
<organism evidence="1 2">
    <name type="scientific">Nitrosomonas ureae</name>
    <dbReference type="NCBI Taxonomy" id="44577"/>
    <lineage>
        <taxon>Bacteria</taxon>
        <taxon>Pseudomonadati</taxon>
        <taxon>Pseudomonadota</taxon>
        <taxon>Betaproteobacteria</taxon>
        <taxon>Nitrosomonadales</taxon>
        <taxon>Nitrosomonadaceae</taxon>
        <taxon>Nitrosomonas</taxon>
    </lineage>
</organism>
<evidence type="ECO:0000313" key="2">
    <source>
        <dbReference type="Proteomes" id="UP000181998"/>
    </source>
</evidence>
<dbReference type="AlphaFoldDB" id="A0A1H9GKZ4"/>
<dbReference type="EMBL" id="FOFX01000067">
    <property type="protein sequence ID" value="SEQ50683.1"/>
    <property type="molecule type" value="Genomic_DNA"/>
</dbReference>
<reference evidence="2" key="1">
    <citation type="submission" date="2016-10" db="EMBL/GenBank/DDBJ databases">
        <authorList>
            <person name="Varghese N."/>
            <person name="Submissions S."/>
        </authorList>
    </citation>
    <scope>NUCLEOTIDE SEQUENCE [LARGE SCALE GENOMIC DNA]</scope>
    <source>
        <strain evidence="2">Nm9</strain>
    </source>
</reference>
<accession>A0A1H9GKZ4</accession>
<dbReference type="Proteomes" id="UP000181998">
    <property type="component" value="Unassembled WGS sequence"/>
</dbReference>
<evidence type="ECO:0000313" key="1">
    <source>
        <dbReference type="EMBL" id="SEQ50683.1"/>
    </source>
</evidence>
<name>A0A1H9GKZ4_9PROT</name>
<protein>
    <submittedName>
        <fullName evidence="1">Uncharacterized protein</fullName>
    </submittedName>
</protein>
<gene>
    <name evidence="1" type="ORF">SAMN05421510_106712</name>
</gene>
<sequence>MLSISLTSILLNHYLTNSFKKLSFDLILFGLNVVKNAPQATAIFQQFIHNKLYQIQIEEYIKMQFKQIRNATIKLTKQSRKN</sequence>